<dbReference type="VEuPathDB" id="PlasmoDB:PVP01_0004370"/>
<evidence type="ECO:0000256" key="1">
    <source>
        <dbReference type="SAM" id="MobiDB-lite"/>
    </source>
</evidence>
<accession>A0A1G4GSM2</accession>
<evidence type="ECO:0000313" key="2">
    <source>
        <dbReference type="EMBL" id="SCO65522.1"/>
    </source>
</evidence>
<dbReference type="InterPro" id="IPR008780">
    <property type="entry name" value="Plasmodium_Vir"/>
</dbReference>
<feature type="compositionally biased region" description="Basic and acidic residues" evidence="1">
    <location>
        <begin position="242"/>
        <end position="256"/>
    </location>
</feature>
<organism evidence="2 3">
    <name type="scientific">Plasmodium vivax</name>
    <name type="common">malaria parasite P. vivax</name>
    <dbReference type="NCBI Taxonomy" id="5855"/>
    <lineage>
        <taxon>Eukaryota</taxon>
        <taxon>Sar</taxon>
        <taxon>Alveolata</taxon>
        <taxon>Apicomplexa</taxon>
        <taxon>Aconoidasida</taxon>
        <taxon>Haemosporida</taxon>
        <taxon>Plasmodiidae</taxon>
        <taxon>Plasmodium</taxon>
        <taxon>Plasmodium (Plasmodium)</taxon>
    </lineage>
</organism>
<dbReference type="VEuPathDB" id="PlasmoDB:PVX_096000"/>
<proteinExistence type="predicted"/>
<gene>
    <name evidence="2" type="ORF">PVT01_030033700</name>
</gene>
<feature type="region of interest" description="Disordered" evidence="1">
    <location>
        <begin position="233"/>
        <end position="270"/>
    </location>
</feature>
<name>A0A1G4GSM2_PLAVI</name>
<dbReference type="Pfam" id="PF05795">
    <property type="entry name" value="Plasmodium_Vir"/>
    <property type="match status" value="1"/>
</dbReference>
<dbReference type="Proteomes" id="UP000196402">
    <property type="component" value="Chromosome 3"/>
</dbReference>
<dbReference type="AlphaFoldDB" id="A0A1G4GSM2"/>
<dbReference type="VEuPathDB" id="PlasmoDB:PVW1_030030600"/>
<reference evidence="2 3" key="1">
    <citation type="submission" date="2016-07" db="EMBL/GenBank/DDBJ databases">
        <authorList>
            <consortium name="Pathogen Informatics"/>
        </authorList>
    </citation>
    <scope>NUCLEOTIDE SEQUENCE [LARGE SCALE GENOMIC DNA]</scope>
</reference>
<dbReference type="EMBL" id="LT615241">
    <property type="protein sequence ID" value="SCO65522.1"/>
    <property type="molecule type" value="Genomic_DNA"/>
</dbReference>
<protein>
    <submittedName>
        <fullName evidence="2">VIR protein</fullName>
    </submittedName>
</protein>
<sequence>MKSIKFFEIFRKWLGLRSSELFSEKFYDQLNYDIDNLNDYNKECDKLNEPYNTPGVKKICKQVLKFLKTKAFRLDHEDSVRDDCVLLNYWIYDKLSKLYGSSGSADVPHAYGTLQSHWYSLVENSNNTSYFRKCKPSDTIVTESNRENKKELFEYCVDYETARKLADYYNKCEDYYPYFQKKVKLFEFFEGACASKTNDCPAFYEKCKEHDPRKFLHQLSCHNKMKDIKEPAALPRLLPESGEGKEEGPPEADDKYSSPMPTGEVPSPLAATLRGRIPNTPIKYGDLLLGVVVTSITSGALYRFKTYRRRLRNGFGWNGTPIGHLNEGGNGLLAQVLDAHNPLSGDGAEHFIGYTPV</sequence>
<dbReference type="VEuPathDB" id="PlasmoDB:PVPAM_030027800"/>
<evidence type="ECO:0000313" key="3">
    <source>
        <dbReference type="Proteomes" id="UP000196402"/>
    </source>
</evidence>